<dbReference type="RefSeq" id="WP_090487826.1">
    <property type="nucleotide sequence ID" value="NZ_VTVE01000002.1"/>
</dbReference>
<name>A0A6M0LGK7_PSEXY</name>
<reference evidence="1 2" key="2">
    <citation type="submission" date="2020-03" db="EMBL/GenBank/DDBJ databases">
        <title>Investigating the evolutionary divergence of the Butyrivibrio group.</title>
        <authorList>
            <person name="Skvortsov T."/>
            <person name="Santos F.G."/>
            <person name="Ting K.S."/>
            <person name="Creevey C.J."/>
        </authorList>
    </citation>
    <scope>NUCLEOTIDE SEQUENCE [LARGE SCALE GENOMIC DNA]</scope>
    <source>
        <strain evidence="1 2">MZ8</strain>
    </source>
</reference>
<evidence type="ECO:0000313" key="2">
    <source>
        <dbReference type="Proteomes" id="UP000473091"/>
    </source>
</evidence>
<organism evidence="1 2">
    <name type="scientific">Pseudobutyrivibrio xylanivorans</name>
    <dbReference type="NCBI Taxonomy" id="185007"/>
    <lineage>
        <taxon>Bacteria</taxon>
        <taxon>Bacillati</taxon>
        <taxon>Bacillota</taxon>
        <taxon>Clostridia</taxon>
        <taxon>Lachnospirales</taxon>
        <taxon>Lachnospiraceae</taxon>
        <taxon>Pseudobutyrivibrio</taxon>
    </lineage>
</organism>
<accession>A0A6M0LGK7</accession>
<dbReference type="Proteomes" id="UP000473091">
    <property type="component" value="Unassembled WGS sequence"/>
</dbReference>
<gene>
    <name evidence="1" type="ORF">F0Q01_07265</name>
</gene>
<sequence length="235" mass="27641">MNKYSKEWFIKYIDDFEHLYFQEIKDISVDGQKVIKNLGIKANNNVSREYEENIIEKEYLDKGIVNDIVVAWKAGRLEKKGDDYIIQMKDGNYLNGYGRPIKASELNEYLNRIQTKDDDSTNEEDFEKEYKKYIEEAGHVPNNFGAVYIINLMYFKSSRKWPIYDKFAHKALKAILMEKSPGEIWIGDAPLKGEQAKVTNMYLEYCWLITTLFGGKEIERKIDRALWVYGHATEK</sequence>
<dbReference type="EMBL" id="VTVE01000002">
    <property type="protein sequence ID" value="NEX01674.1"/>
    <property type="molecule type" value="Genomic_DNA"/>
</dbReference>
<reference evidence="1 2" key="1">
    <citation type="submission" date="2019-09" db="EMBL/GenBank/DDBJ databases">
        <authorList>
            <person name="Pidcock S.E."/>
            <person name="Huws S.A."/>
        </authorList>
    </citation>
    <scope>NUCLEOTIDE SEQUENCE [LARGE SCALE GENOMIC DNA]</scope>
    <source>
        <strain evidence="1 2">MZ8</strain>
    </source>
</reference>
<dbReference type="AlphaFoldDB" id="A0A6M0LGK7"/>
<proteinExistence type="predicted"/>
<protein>
    <submittedName>
        <fullName evidence="1">Uncharacterized protein</fullName>
    </submittedName>
</protein>
<evidence type="ECO:0000313" key="1">
    <source>
        <dbReference type="EMBL" id="NEX01674.1"/>
    </source>
</evidence>
<comment type="caution">
    <text evidence="1">The sequence shown here is derived from an EMBL/GenBank/DDBJ whole genome shotgun (WGS) entry which is preliminary data.</text>
</comment>